<sequence length="196" mass="21283">MERTDSIARRRALALAGSLTTTALVAGCLGDDEAATTTDESSNDGGSDSDGDGSGENDGESEGDDDTERDDTDDEKTGSESTSPDAWADVEEIRLSATTSRFKGVEPALIEGQENPTLVLTEGQEYVITWENEDGQSHNLELWDENERIVDGHSTEVMAEKNETRSLEFEATAAMTEYVCRIHVDWGKRGDIEVVT</sequence>
<dbReference type="RefSeq" id="WP_092902543.1">
    <property type="nucleotide sequence ID" value="NZ_FOZS01000001.1"/>
</dbReference>
<dbReference type="EMBL" id="FOZS01000001">
    <property type="protein sequence ID" value="SFS49895.1"/>
    <property type="molecule type" value="Genomic_DNA"/>
</dbReference>
<dbReference type="Proteomes" id="UP000199199">
    <property type="component" value="Unassembled WGS sequence"/>
</dbReference>
<feature type="compositionally biased region" description="Low complexity" evidence="1">
    <location>
        <begin position="36"/>
        <end position="46"/>
    </location>
</feature>
<feature type="region of interest" description="Disordered" evidence="1">
    <location>
        <begin position="33"/>
        <end position="90"/>
    </location>
</feature>
<proteinExistence type="predicted"/>
<evidence type="ECO:0000313" key="3">
    <source>
        <dbReference type="Proteomes" id="UP000199199"/>
    </source>
</evidence>
<protein>
    <recommendedName>
        <fullName evidence="4">Copper binding protein, plastocyanin/azurin family</fullName>
    </recommendedName>
</protein>
<dbReference type="PROSITE" id="PS51257">
    <property type="entry name" value="PROKAR_LIPOPROTEIN"/>
    <property type="match status" value="1"/>
</dbReference>
<dbReference type="AlphaFoldDB" id="A0A1I6QC23"/>
<evidence type="ECO:0000256" key="1">
    <source>
        <dbReference type="SAM" id="MobiDB-lite"/>
    </source>
</evidence>
<organism evidence="2 3">
    <name type="scientific">Halostagnicola kamekurae</name>
    <dbReference type="NCBI Taxonomy" id="619731"/>
    <lineage>
        <taxon>Archaea</taxon>
        <taxon>Methanobacteriati</taxon>
        <taxon>Methanobacteriota</taxon>
        <taxon>Stenosarchaea group</taxon>
        <taxon>Halobacteria</taxon>
        <taxon>Halobacteriales</taxon>
        <taxon>Natrialbaceae</taxon>
        <taxon>Halostagnicola</taxon>
    </lineage>
</organism>
<evidence type="ECO:0000313" key="2">
    <source>
        <dbReference type="EMBL" id="SFS49895.1"/>
    </source>
</evidence>
<dbReference type="InterPro" id="IPR008972">
    <property type="entry name" value="Cupredoxin"/>
</dbReference>
<name>A0A1I6QC23_9EURY</name>
<feature type="compositionally biased region" description="Acidic residues" evidence="1">
    <location>
        <begin position="47"/>
        <end position="74"/>
    </location>
</feature>
<keyword evidence="3" id="KW-1185">Reference proteome</keyword>
<gene>
    <name evidence="2" type="ORF">SAMN04488556_1155</name>
</gene>
<accession>A0A1I6QC23</accession>
<dbReference type="OrthoDB" id="265568at2157"/>
<dbReference type="SUPFAM" id="SSF49503">
    <property type="entry name" value="Cupredoxins"/>
    <property type="match status" value="1"/>
</dbReference>
<evidence type="ECO:0008006" key="4">
    <source>
        <dbReference type="Google" id="ProtNLM"/>
    </source>
</evidence>
<dbReference type="Gene3D" id="2.60.40.420">
    <property type="entry name" value="Cupredoxins - blue copper proteins"/>
    <property type="match status" value="1"/>
</dbReference>
<reference evidence="3" key="1">
    <citation type="submission" date="2016-10" db="EMBL/GenBank/DDBJ databases">
        <authorList>
            <person name="Varghese N."/>
            <person name="Submissions S."/>
        </authorList>
    </citation>
    <scope>NUCLEOTIDE SEQUENCE [LARGE SCALE GENOMIC DNA]</scope>
    <source>
        <strain evidence="3">DSM 22427</strain>
    </source>
</reference>